<reference evidence="2" key="2">
    <citation type="submission" date="2023-01" db="EMBL/GenBank/DDBJ databases">
        <authorList>
            <person name="Sun Q."/>
            <person name="Evtushenko L."/>
        </authorList>
    </citation>
    <scope>NUCLEOTIDE SEQUENCE</scope>
    <source>
        <strain evidence="2">VKM Ac-1246</strain>
    </source>
</reference>
<accession>A0ABQ5SUH9</accession>
<evidence type="ECO:0000313" key="2">
    <source>
        <dbReference type="EMBL" id="GLJ67855.1"/>
    </source>
</evidence>
<dbReference type="Gene3D" id="3.30.450.180">
    <property type="match status" value="1"/>
</dbReference>
<dbReference type="InterPro" id="IPR001387">
    <property type="entry name" value="Cro/C1-type_HTH"/>
</dbReference>
<comment type="caution">
    <text evidence="2">The sequence shown here is derived from an EMBL/GenBank/DDBJ whole genome shotgun (WGS) entry which is preliminary data.</text>
</comment>
<proteinExistence type="predicted"/>
<dbReference type="PROSITE" id="PS50943">
    <property type="entry name" value="HTH_CROC1"/>
    <property type="match status" value="1"/>
</dbReference>
<name>A0ABQ5SUH9_9ACTN</name>
<dbReference type="Proteomes" id="UP001142292">
    <property type="component" value="Unassembled WGS sequence"/>
</dbReference>
<evidence type="ECO:0000313" key="3">
    <source>
        <dbReference type="Proteomes" id="UP001142292"/>
    </source>
</evidence>
<dbReference type="CDD" id="cd00093">
    <property type="entry name" value="HTH_XRE"/>
    <property type="match status" value="1"/>
</dbReference>
<gene>
    <name evidence="2" type="ORF">GCM10017579_18910</name>
</gene>
<dbReference type="InterPro" id="IPR010982">
    <property type="entry name" value="Lambda_DNA-bd_dom_sf"/>
</dbReference>
<reference evidence="2" key="1">
    <citation type="journal article" date="2014" name="Int. J. Syst. Evol. Microbiol.">
        <title>Complete genome of a new Firmicutes species belonging to the dominant human colonic microbiota ('Ruminococcus bicirculans') reveals two chromosomes and a selective capacity to utilize plant glucans.</title>
        <authorList>
            <consortium name="NISC Comparative Sequencing Program"/>
            <person name="Wegmann U."/>
            <person name="Louis P."/>
            <person name="Goesmann A."/>
            <person name="Henrissat B."/>
            <person name="Duncan S.H."/>
            <person name="Flint H.J."/>
        </authorList>
    </citation>
    <scope>NUCLEOTIDE SEQUENCE</scope>
    <source>
        <strain evidence="2">VKM Ac-1246</strain>
    </source>
</reference>
<dbReference type="SUPFAM" id="SSF47413">
    <property type="entry name" value="lambda repressor-like DNA-binding domains"/>
    <property type="match status" value="1"/>
</dbReference>
<organism evidence="2 3">
    <name type="scientific">Nocardioides luteus</name>
    <dbReference type="NCBI Taxonomy" id="1844"/>
    <lineage>
        <taxon>Bacteria</taxon>
        <taxon>Bacillati</taxon>
        <taxon>Actinomycetota</taxon>
        <taxon>Actinomycetes</taxon>
        <taxon>Propionibacteriales</taxon>
        <taxon>Nocardioidaceae</taxon>
        <taxon>Nocardioides</taxon>
    </lineage>
</organism>
<dbReference type="PANTHER" id="PTHR35010">
    <property type="entry name" value="BLL4672 PROTEIN-RELATED"/>
    <property type="match status" value="1"/>
</dbReference>
<dbReference type="EMBL" id="BSEL01000004">
    <property type="protein sequence ID" value="GLJ67855.1"/>
    <property type="molecule type" value="Genomic_DNA"/>
</dbReference>
<protein>
    <submittedName>
        <fullName evidence="2">Transcriptional regulator</fullName>
    </submittedName>
</protein>
<dbReference type="Gene3D" id="1.10.260.40">
    <property type="entry name" value="lambda repressor-like DNA-binding domains"/>
    <property type="match status" value="1"/>
</dbReference>
<sequence>MTATVTPSFVGSELRRWRELRRLSQLALAARAEVSTRHVSYVENGRSRPTPEMILRLAEVMEVPMAEQNRLLLAGGFAPRHPQRSTDDDALAEVMAGLRRLLDAHEPYPALLLDDRWDVVDANGPVHMLLDGCDADLLEPPLNVIRLCLHPRGLAQRIRNLPVWRTHLLQQLDRRIAHTGGDQSLVALRDEVTAYAADQPSARPVADPVVRMEIETGGDVLCFFSVAGQIENASDVTLDGLHLETFVPADERTRRLLSP</sequence>
<feature type="domain" description="HTH cro/C1-type" evidence="1">
    <location>
        <begin position="14"/>
        <end position="68"/>
    </location>
</feature>
<evidence type="ECO:0000259" key="1">
    <source>
        <dbReference type="PROSITE" id="PS50943"/>
    </source>
</evidence>
<dbReference type="RefSeq" id="WP_189118014.1">
    <property type="nucleotide sequence ID" value="NZ_BMRK01000005.1"/>
</dbReference>
<dbReference type="Pfam" id="PF01381">
    <property type="entry name" value="HTH_3"/>
    <property type="match status" value="1"/>
</dbReference>
<dbReference type="InterPro" id="IPR041413">
    <property type="entry name" value="MLTR_LBD"/>
</dbReference>
<dbReference type="SMART" id="SM00530">
    <property type="entry name" value="HTH_XRE"/>
    <property type="match status" value="1"/>
</dbReference>
<keyword evidence="3" id="KW-1185">Reference proteome</keyword>
<dbReference type="Pfam" id="PF17765">
    <property type="entry name" value="MLTR_LBD"/>
    <property type="match status" value="1"/>
</dbReference>
<dbReference type="PANTHER" id="PTHR35010:SF4">
    <property type="entry name" value="BLL5781 PROTEIN"/>
    <property type="match status" value="1"/>
</dbReference>